<feature type="compositionally biased region" description="Polar residues" evidence="1">
    <location>
        <begin position="124"/>
        <end position="141"/>
    </location>
</feature>
<dbReference type="InterPro" id="IPR009305">
    <property type="entry name" value="Mpo1-like"/>
</dbReference>
<reference evidence="3" key="1">
    <citation type="submission" date="2021-01" db="EMBL/GenBank/DDBJ databases">
        <authorList>
            <person name="Corre E."/>
            <person name="Pelletier E."/>
            <person name="Niang G."/>
            <person name="Scheremetjew M."/>
            <person name="Finn R."/>
            <person name="Kale V."/>
            <person name="Holt S."/>
            <person name="Cochrane G."/>
            <person name="Meng A."/>
            <person name="Brown T."/>
            <person name="Cohen L."/>
        </authorList>
    </citation>
    <scope>NUCLEOTIDE SEQUENCE</scope>
    <source>
        <strain evidence="3">SAG 63-3</strain>
    </source>
</reference>
<keyword evidence="2" id="KW-1133">Transmembrane helix</keyword>
<feature type="compositionally biased region" description="Low complexity" evidence="1">
    <location>
        <begin position="56"/>
        <end position="69"/>
    </location>
</feature>
<feature type="compositionally biased region" description="Low complexity" evidence="1">
    <location>
        <begin position="76"/>
        <end position="86"/>
    </location>
</feature>
<organism evidence="3">
    <name type="scientific">Polytomella parva</name>
    <dbReference type="NCBI Taxonomy" id="51329"/>
    <lineage>
        <taxon>Eukaryota</taxon>
        <taxon>Viridiplantae</taxon>
        <taxon>Chlorophyta</taxon>
        <taxon>core chlorophytes</taxon>
        <taxon>Chlorophyceae</taxon>
        <taxon>CS clade</taxon>
        <taxon>Chlamydomonadales</taxon>
        <taxon>Chlamydomonadaceae</taxon>
        <taxon>Polytomella</taxon>
    </lineage>
</organism>
<dbReference type="Pfam" id="PF06127">
    <property type="entry name" value="Mpo1-like"/>
    <property type="match status" value="1"/>
</dbReference>
<gene>
    <name evidence="3" type="ORF">PPAR00522_LOCUS9518</name>
</gene>
<dbReference type="PANTHER" id="PTHR34205">
    <property type="entry name" value="TRANSMEMBRANE PROTEIN"/>
    <property type="match status" value="1"/>
</dbReference>
<feature type="compositionally biased region" description="Acidic residues" evidence="1">
    <location>
        <begin position="94"/>
        <end position="113"/>
    </location>
</feature>
<keyword evidence="2" id="KW-0812">Transmembrane</keyword>
<name>A0A7S0V3J0_9CHLO</name>
<evidence type="ECO:0008006" key="4">
    <source>
        <dbReference type="Google" id="ProtNLM"/>
    </source>
</evidence>
<keyword evidence="2" id="KW-0472">Membrane</keyword>
<evidence type="ECO:0000313" key="3">
    <source>
        <dbReference type="EMBL" id="CAD8773112.1"/>
    </source>
</evidence>
<feature type="transmembrane region" description="Helical" evidence="2">
    <location>
        <begin position="214"/>
        <end position="234"/>
    </location>
</feature>
<feature type="compositionally biased region" description="Basic and acidic residues" evidence="1">
    <location>
        <begin position="114"/>
        <end position="123"/>
    </location>
</feature>
<dbReference type="AlphaFoldDB" id="A0A7S0V3J0"/>
<dbReference type="PANTHER" id="PTHR34205:SF2">
    <property type="entry name" value="DUF962 DOMAIN-CONTAINING PROTEIN"/>
    <property type="match status" value="1"/>
</dbReference>
<accession>A0A7S0V3J0</accession>
<proteinExistence type="predicted"/>
<evidence type="ECO:0000256" key="1">
    <source>
        <dbReference type="SAM" id="MobiDB-lite"/>
    </source>
</evidence>
<feature type="compositionally biased region" description="Basic and acidic residues" evidence="1">
    <location>
        <begin position="147"/>
        <end position="161"/>
    </location>
</feature>
<protein>
    <recommendedName>
        <fullName evidence="4">DUF962 domain-containing protein</fullName>
    </recommendedName>
</protein>
<feature type="region of interest" description="Disordered" evidence="1">
    <location>
        <begin position="20"/>
        <end position="180"/>
    </location>
</feature>
<evidence type="ECO:0000256" key="2">
    <source>
        <dbReference type="SAM" id="Phobius"/>
    </source>
</evidence>
<feature type="compositionally biased region" description="Polar residues" evidence="1">
    <location>
        <begin position="40"/>
        <end position="51"/>
    </location>
</feature>
<sequence length="292" mass="32504">MSILETIPNPSSISKLRQVLKGQGCSDLEPASPKEKTIPDSESNSGSSTPNEVAEDAAAAAKSSKSDFATDSDENSSSTSSSSSSSLTKGEEHDVMDDILGDDILNENNESDEGGLKGNDKNSPESQGKATRTNPETSFPGTVSKPFQRDNSNKAKQKTETEIEDEPESPSHLSRRQKKKYEEAEARRRELFLNDFESFYSFYRYQHRIKGTRILHFIGTSLALFNAIFCIATLRIPQLLLCPVLGYGPAWIGHFFIEGNKPATFKYPWLSLKADMRMYFNILSGRENFETF</sequence>
<dbReference type="EMBL" id="HBFM01015111">
    <property type="protein sequence ID" value="CAD8773112.1"/>
    <property type="molecule type" value="Transcribed_RNA"/>
</dbReference>